<name>A0A506U1I0_9HYPH</name>
<comment type="caution">
    <text evidence="1">The sequence shown here is derived from an EMBL/GenBank/DDBJ whole genome shotgun (WGS) entry which is preliminary data.</text>
</comment>
<protein>
    <recommendedName>
        <fullName evidence="3">HEXXH motif-containing protein</fullName>
    </recommendedName>
</protein>
<evidence type="ECO:0000313" key="2">
    <source>
        <dbReference type="Proteomes" id="UP000318801"/>
    </source>
</evidence>
<reference evidence="1 2" key="1">
    <citation type="submission" date="2019-06" db="EMBL/GenBank/DDBJ databases">
        <authorList>
            <person name="Li M."/>
        </authorList>
    </citation>
    <scope>NUCLEOTIDE SEQUENCE [LARGE SCALE GENOMIC DNA]</scope>
    <source>
        <strain evidence="1 2">BGMRC2036</strain>
    </source>
</reference>
<dbReference type="EMBL" id="VHLG01000013">
    <property type="protein sequence ID" value="TPW28212.1"/>
    <property type="molecule type" value="Genomic_DNA"/>
</dbReference>
<accession>A0A506U1I0</accession>
<dbReference type="OrthoDB" id="3078327at2"/>
<evidence type="ECO:0000313" key="1">
    <source>
        <dbReference type="EMBL" id="TPW28212.1"/>
    </source>
</evidence>
<dbReference type="InterPro" id="IPR026337">
    <property type="entry name" value="AKG_HExxH"/>
</dbReference>
<dbReference type="RefSeq" id="WP_141150370.1">
    <property type="nucleotide sequence ID" value="NZ_VHLG01000013.1"/>
</dbReference>
<keyword evidence="2" id="KW-1185">Reference proteome</keyword>
<dbReference type="NCBIfam" id="TIGR04267">
    <property type="entry name" value="mod_HExxH"/>
    <property type="match status" value="1"/>
</dbReference>
<dbReference type="AlphaFoldDB" id="A0A506U1I0"/>
<dbReference type="Proteomes" id="UP000318801">
    <property type="component" value="Unassembled WGS sequence"/>
</dbReference>
<evidence type="ECO:0008006" key="3">
    <source>
        <dbReference type="Google" id="ProtNLM"/>
    </source>
</evidence>
<proteinExistence type="predicted"/>
<organism evidence="1 2">
    <name type="scientific">Martelella alba</name>
    <dbReference type="NCBI Taxonomy" id="2590451"/>
    <lineage>
        <taxon>Bacteria</taxon>
        <taxon>Pseudomonadati</taxon>
        <taxon>Pseudomonadota</taxon>
        <taxon>Alphaproteobacteria</taxon>
        <taxon>Hyphomicrobiales</taxon>
        <taxon>Aurantimonadaceae</taxon>
        <taxon>Martelella</taxon>
    </lineage>
</organism>
<sequence>MNSDIFQLPVYKTETVLSSIDALLEVVDPDAKGGQTRRARFFAFLNKALKVPVPHDLAHDRPLLIARPGNPDEEKLLRTLMGKGSTADVATVLFDADEAALSEDRINEALDRIATLYPETYRGITAVVGAFVFARVKGYGGGTSSDAIGVIWCGMQNPAADVDDYVELILHEYMHQCLFIDDLCHRIFRYSMKVLEDYPARSAILNRERPLDKAYHSAFVAYILMRHRRHTSGRPLEYMDTTRNCLLSTRAQAAGLTAHGRARLGELEAGFAQLEQEQAVT</sequence>
<gene>
    <name evidence="1" type="ORF">FJU08_17675</name>
</gene>